<keyword evidence="3" id="KW-1185">Reference proteome</keyword>
<protein>
    <submittedName>
        <fullName evidence="2">Uncharacterized protein</fullName>
    </submittedName>
</protein>
<reference evidence="2 3" key="1">
    <citation type="journal article" date="2016" name="Mol. Biol. Evol.">
        <title>Comparative Genomics of Early-Diverging Mushroom-Forming Fungi Provides Insights into the Origins of Lignocellulose Decay Capabilities.</title>
        <authorList>
            <person name="Nagy L.G."/>
            <person name="Riley R."/>
            <person name="Tritt A."/>
            <person name="Adam C."/>
            <person name="Daum C."/>
            <person name="Floudas D."/>
            <person name="Sun H."/>
            <person name="Yadav J.S."/>
            <person name="Pangilinan J."/>
            <person name="Larsson K.H."/>
            <person name="Matsuura K."/>
            <person name="Barry K."/>
            <person name="Labutti K."/>
            <person name="Kuo R."/>
            <person name="Ohm R.A."/>
            <person name="Bhattacharya S.S."/>
            <person name="Shirouzu T."/>
            <person name="Yoshinaga Y."/>
            <person name="Martin F.M."/>
            <person name="Grigoriev I.V."/>
            <person name="Hibbett D.S."/>
        </authorList>
    </citation>
    <scope>NUCLEOTIDE SEQUENCE [LARGE SCALE GENOMIC DNA]</scope>
    <source>
        <strain evidence="2 3">HHB10207 ss-3</strain>
    </source>
</reference>
<feature type="region of interest" description="Disordered" evidence="1">
    <location>
        <begin position="171"/>
        <end position="196"/>
    </location>
</feature>
<feature type="region of interest" description="Disordered" evidence="1">
    <location>
        <begin position="233"/>
        <end position="293"/>
    </location>
</feature>
<sequence>MDSHSQGTVVSYERKDPITFNRKGGQPGIPLTDHASGTPAALTGAYEVIMDDSAVYFQPESVLLAFHWDGWSDQFERKIELYGCQKLHIAWQIYCQTYTFHKVAKDNFSSESPFQLDNLLLISLHNVGPGLWHPEFKFINYSPEPSLKAADITVHGSRADDDSGRRIRQARNQIAGSPYSSSSAKRKVSARANTSQLTEEIPQNAVENSYYGYHVPAEMVSVWDSGIEVPTVPDTATTVPSSGSSTANGRPFHEQILNPSTMEPSKRPSRYSARTSHSVESHSHPPQPHHTHNTKNAQTIVSIPSSSLSQWNDVGYPPELHPQGQKSSKISGMEPSAELHGGAYVQGSRPSDDFDGTFVASNSSPSSQTLGSAISPPVGEQQRHHHQHQGTSSAQSPALFFAASDDSVSHSGTLDMTTYLEQDMPSSFMNTPSLIFGDGTPSETTMNTPPQGTHSGEMGTPGLHSDALLAAETSCGPNLDDFTSTSDASSALRTRVDYSETGQLQAMAEMPSMQEMLAAWATIERQRSAMLKLQAGIVIRP</sequence>
<gene>
    <name evidence="2" type="ORF">SISSUDRAFT_1065846</name>
</gene>
<accession>A0A165Z0X6</accession>
<organism evidence="2 3">
    <name type="scientific">Sistotremastrum suecicum HHB10207 ss-3</name>
    <dbReference type="NCBI Taxonomy" id="1314776"/>
    <lineage>
        <taxon>Eukaryota</taxon>
        <taxon>Fungi</taxon>
        <taxon>Dikarya</taxon>
        <taxon>Basidiomycota</taxon>
        <taxon>Agaricomycotina</taxon>
        <taxon>Agaricomycetes</taxon>
        <taxon>Sistotremastrales</taxon>
        <taxon>Sistotremastraceae</taxon>
        <taxon>Sistotremastrum</taxon>
    </lineage>
</organism>
<proteinExistence type="predicted"/>
<name>A0A165Z0X6_9AGAM</name>
<evidence type="ECO:0000313" key="3">
    <source>
        <dbReference type="Proteomes" id="UP000076798"/>
    </source>
</evidence>
<evidence type="ECO:0000313" key="2">
    <source>
        <dbReference type="EMBL" id="KZT33815.1"/>
    </source>
</evidence>
<dbReference type="AlphaFoldDB" id="A0A165Z0X6"/>
<evidence type="ECO:0000256" key="1">
    <source>
        <dbReference type="SAM" id="MobiDB-lite"/>
    </source>
</evidence>
<feature type="region of interest" description="Disordered" evidence="1">
    <location>
        <begin position="308"/>
        <end position="394"/>
    </location>
</feature>
<dbReference type="Proteomes" id="UP000076798">
    <property type="component" value="Unassembled WGS sequence"/>
</dbReference>
<dbReference type="EMBL" id="KV428217">
    <property type="protein sequence ID" value="KZT33815.1"/>
    <property type="molecule type" value="Genomic_DNA"/>
</dbReference>
<feature type="compositionally biased region" description="Polar residues" evidence="1">
    <location>
        <begin position="359"/>
        <end position="372"/>
    </location>
</feature>